<proteinExistence type="predicted"/>
<protein>
    <recommendedName>
        <fullName evidence="3">Nitroreductase family deazaflavin-dependent oxidoreductase</fullName>
    </recommendedName>
</protein>
<organism evidence="1 2">
    <name type="scientific">Nocardia sputorum</name>
    <dbReference type="NCBI Taxonomy" id="2984338"/>
    <lineage>
        <taxon>Bacteria</taxon>
        <taxon>Bacillati</taxon>
        <taxon>Actinomycetota</taxon>
        <taxon>Actinomycetes</taxon>
        <taxon>Mycobacteriales</taxon>
        <taxon>Nocardiaceae</taxon>
        <taxon>Nocardia</taxon>
    </lineage>
</organism>
<accession>A0ABN6UAE0</accession>
<gene>
    <name evidence="1" type="ORF">IFM12276_52370</name>
</gene>
<dbReference type="InterPro" id="IPR012349">
    <property type="entry name" value="Split_barrel_FMN-bd"/>
</dbReference>
<dbReference type="NCBIfam" id="TIGR00026">
    <property type="entry name" value="hi_GC_TIGR00026"/>
    <property type="match status" value="1"/>
</dbReference>
<dbReference type="Proteomes" id="UP001317870">
    <property type="component" value="Chromosome"/>
</dbReference>
<keyword evidence="2" id="KW-1185">Reference proteome</keyword>
<dbReference type="EMBL" id="AP026978">
    <property type="protein sequence ID" value="BDU02209.1"/>
    <property type="molecule type" value="Genomic_DNA"/>
</dbReference>
<dbReference type="Pfam" id="PF04075">
    <property type="entry name" value="F420H2_quin_red"/>
    <property type="match status" value="1"/>
</dbReference>
<dbReference type="Gene3D" id="2.30.110.10">
    <property type="entry name" value="Electron Transport, Fmn-binding Protein, Chain A"/>
    <property type="match status" value="1"/>
</dbReference>
<reference evidence="1 2" key="1">
    <citation type="submission" date="2022-11" db="EMBL/GenBank/DDBJ databases">
        <title>Genome Sequencing of Nocardia sp. ON39_IFM12276 and assembly.</title>
        <authorList>
            <person name="Shimojima M."/>
            <person name="Toyokawa M."/>
            <person name="Uesaka K."/>
        </authorList>
    </citation>
    <scope>NUCLEOTIDE SEQUENCE [LARGE SCALE GENOMIC DNA]</scope>
    <source>
        <strain evidence="1 2">IFM 12276</strain>
    </source>
</reference>
<evidence type="ECO:0000313" key="2">
    <source>
        <dbReference type="Proteomes" id="UP001317870"/>
    </source>
</evidence>
<evidence type="ECO:0008006" key="3">
    <source>
        <dbReference type="Google" id="ProtNLM"/>
    </source>
</evidence>
<evidence type="ECO:0000313" key="1">
    <source>
        <dbReference type="EMBL" id="BDU02209.1"/>
    </source>
</evidence>
<name>A0ABN6UAE0_9NOCA</name>
<sequence>MRAPITLFRARLGFLFGGRLLLLEHTGRRSGRARFVALETVARPSRDRVVIASGFGTQAQWFRNLAADPHCHVSIAAHVRVPALARVLSPDESALVLDGYRRIHPGAYRKLGRIVEEATGTGIDAVPMVELTLDL</sequence>
<dbReference type="SUPFAM" id="SSF50475">
    <property type="entry name" value="FMN-binding split barrel"/>
    <property type="match status" value="1"/>
</dbReference>
<dbReference type="InterPro" id="IPR004378">
    <property type="entry name" value="F420H2_quin_Rdtase"/>
</dbReference>